<organism evidence="2 3">
    <name type="scientific">Candidatus Curtissbacteria bacterium RBG_13_35_7</name>
    <dbReference type="NCBI Taxonomy" id="1797705"/>
    <lineage>
        <taxon>Bacteria</taxon>
        <taxon>Candidatus Curtissiibacteriota</taxon>
    </lineage>
</organism>
<comment type="caution">
    <text evidence="2">The sequence shown here is derived from an EMBL/GenBank/DDBJ whole genome shotgun (WGS) entry which is preliminary data.</text>
</comment>
<dbReference type="GO" id="GO:0008757">
    <property type="term" value="F:S-adenosylmethionine-dependent methyltransferase activity"/>
    <property type="evidence" value="ECO:0007669"/>
    <property type="project" value="InterPro"/>
</dbReference>
<dbReference type="EMBL" id="MFAT01000012">
    <property type="protein sequence ID" value="OGD86897.1"/>
    <property type="molecule type" value="Genomic_DNA"/>
</dbReference>
<dbReference type="Gene3D" id="3.40.50.150">
    <property type="entry name" value="Vaccinia Virus protein VP39"/>
    <property type="match status" value="1"/>
</dbReference>
<accession>A0A1F5G4W4</accession>
<proteinExistence type="predicted"/>
<dbReference type="SUPFAM" id="SSF53335">
    <property type="entry name" value="S-adenosyl-L-methionine-dependent methyltransferases"/>
    <property type="match status" value="1"/>
</dbReference>
<protein>
    <recommendedName>
        <fullName evidence="1">Methyltransferase type 11 domain-containing protein</fullName>
    </recommendedName>
</protein>
<dbReference type="InterPro" id="IPR013216">
    <property type="entry name" value="Methyltransf_11"/>
</dbReference>
<name>A0A1F5G4W4_9BACT</name>
<evidence type="ECO:0000313" key="3">
    <source>
        <dbReference type="Proteomes" id="UP000176317"/>
    </source>
</evidence>
<sequence length="220" mass="25732">MRKIIESLNYYFHTTYRRKMIDDALGRYSKYFSGKILDVGGGRVRGMFKKKNEKWVTVDIEKKFNPDVVASVEKLPFKNESFNSIKATELFEHVDNFEKGLSECTRVLKKGGLLIISSPFLYPLHPDPFDFQRLSLQKWSNLAKKNGLKILKIEEQGYFFTILGEMIRGLIREMNILPLRYLLYLTFPIIDGLTLFDKVNIVKNSHLKKFIEGYFIVAKK</sequence>
<dbReference type="Pfam" id="PF08241">
    <property type="entry name" value="Methyltransf_11"/>
    <property type="match status" value="1"/>
</dbReference>
<reference evidence="2 3" key="1">
    <citation type="journal article" date="2016" name="Nat. Commun.">
        <title>Thousands of microbial genomes shed light on interconnected biogeochemical processes in an aquifer system.</title>
        <authorList>
            <person name="Anantharaman K."/>
            <person name="Brown C.T."/>
            <person name="Hug L.A."/>
            <person name="Sharon I."/>
            <person name="Castelle C.J."/>
            <person name="Probst A.J."/>
            <person name="Thomas B.C."/>
            <person name="Singh A."/>
            <person name="Wilkins M.J."/>
            <person name="Karaoz U."/>
            <person name="Brodie E.L."/>
            <person name="Williams K.H."/>
            <person name="Hubbard S.S."/>
            <person name="Banfield J.F."/>
        </authorList>
    </citation>
    <scope>NUCLEOTIDE SEQUENCE [LARGE SCALE GENOMIC DNA]</scope>
</reference>
<dbReference type="AlphaFoldDB" id="A0A1F5G4W4"/>
<evidence type="ECO:0000313" key="2">
    <source>
        <dbReference type="EMBL" id="OGD86897.1"/>
    </source>
</evidence>
<dbReference type="InterPro" id="IPR029063">
    <property type="entry name" value="SAM-dependent_MTases_sf"/>
</dbReference>
<gene>
    <name evidence="2" type="ORF">A2164_00995</name>
</gene>
<feature type="domain" description="Methyltransferase type 11" evidence="1">
    <location>
        <begin position="40"/>
        <end position="116"/>
    </location>
</feature>
<evidence type="ECO:0000259" key="1">
    <source>
        <dbReference type="Pfam" id="PF08241"/>
    </source>
</evidence>
<dbReference type="Proteomes" id="UP000176317">
    <property type="component" value="Unassembled WGS sequence"/>
</dbReference>